<evidence type="ECO:0000256" key="4">
    <source>
        <dbReference type="ARBA" id="ARBA00022801"/>
    </source>
</evidence>
<evidence type="ECO:0000313" key="10">
    <source>
        <dbReference type="EMBL" id="KFB08664.1"/>
    </source>
</evidence>
<dbReference type="Pfam" id="PF01551">
    <property type="entry name" value="Peptidase_M23"/>
    <property type="match status" value="1"/>
</dbReference>
<feature type="coiled-coil region" evidence="7">
    <location>
        <begin position="179"/>
        <end position="269"/>
    </location>
</feature>
<dbReference type="PANTHER" id="PTHR21666">
    <property type="entry name" value="PEPTIDASE-RELATED"/>
    <property type="match status" value="1"/>
</dbReference>
<evidence type="ECO:0000256" key="6">
    <source>
        <dbReference type="ARBA" id="ARBA00023049"/>
    </source>
</evidence>
<proteinExistence type="predicted"/>
<evidence type="ECO:0000256" key="8">
    <source>
        <dbReference type="SAM" id="SignalP"/>
    </source>
</evidence>
<keyword evidence="4" id="KW-0378">Hydrolase</keyword>
<feature type="chain" id="PRO_5001783175" evidence="8">
    <location>
        <begin position="33"/>
        <end position="429"/>
    </location>
</feature>
<name>A0A084U6S8_9HYPH</name>
<keyword evidence="6" id="KW-0482">Metalloprotease</keyword>
<keyword evidence="11" id="KW-1185">Reference proteome</keyword>
<protein>
    <submittedName>
        <fullName evidence="10">Peptidase M23B</fullName>
    </submittedName>
</protein>
<comment type="caution">
    <text evidence="10">The sequence shown here is derived from an EMBL/GenBank/DDBJ whole genome shotgun (WGS) entry which is preliminary data.</text>
</comment>
<gene>
    <name evidence="10" type="ORF">EL18_02918</name>
</gene>
<keyword evidence="3" id="KW-0479">Metal-binding</keyword>
<evidence type="ECO:0000256" key="1">
    <source>
        <dbReference type="ARBA" id="ARBA00001947"/>
    </source>
</evidence>
<dbReference type="InterPro" id="IPR050570">
    <property type="entry name" value="Cell_wall_metabolism_enzyme"/>
</dbReference>
<dbReference type="EMBL" id="JMQM01000002">
    <property type="protein sequence ID" value="KFB08664.1"/>
    <property type="molecule type" value="Genomic_DNA"/>
</dbReference>
<feature type="coiled-coil region" evidence="7">
    <location>
        <begin position="35"/>
        <end position="118"/>
    </location>
</feature>
<comment type="cofactor">
    <cofactor evidence="1">
        <name>Zn(2+)</name>
        <dbReference type="ChEBI" id="CHEBI:29105"/>
    </cofactor>
</comment>
<evidence type="ECO:0000259" key="9">
    <source>
        <dbReference type="Pfam" id="PF01551"/>
    </source>
</evidence>
<dbReference type="Gene3D" id="2.70.70.10">
    <property type="entry name" value="Glucose Permease (Domain IIA)"/>
    <property type="match status" value="1"/>
</dbReference>
<keyword evidence="5" id="KW-0862">Zinc</keyword>
<dbReference type="eggNOG" id="COG4942">
    <property type="taxonomic scope" value="Bacteria"/>
</dbReference>
<evidence type="ECO:0000256" key="3">
    <source>
        <dbReference type="ARBA" id="ARBA00022723"/>
    </source>
</evidence>
<reference evidence="10 11" key="1">
    <citation type="submission" date="2014-05" db="EMBL/GenBank/DDBJ databases">
        <title>Draft Genome Sequence of Nitratireductor basaltis Strain UMTGB225, A Marine Bacterium Isolated from Green Barrel Tunicate.</title>
        <authorList>
            <person name="Gan H.Y."/>
        </authorList>
    </citation>
    <scope>NUCLEOTIDE SEQUENCE [LARGE SCALE GENOMIC DNA]</scope>
    <source>
        <strain evidence="10 11">UMTGB225</strain>
    </source>
</reference>
<keyword evidence="8" id="KW-0732">Signal</keyword>
<dbReference type="GO" id="GO:0046872">
    <property type="term" value="F:metal ion binding"/>
    <property type="evidence" value="ECO:0007669"/>
    <property type="project" value="UniProtKB-KW"/>
</dbReference>
<evidence type="ECO:0000256" key="5">
    <source>
        <dbReference type="ARBA" id="ARBA00022833"/>
    </source>
</evidence>
<feature type="domain" description="M23ase beta-sheet core" evidence="9">
    <location>
        <begin position="316"/>
        <end position="413"/>
    </location>
</feature>
<dbReference type="PANTHER" id="PTHR21666:SF288">
    <property type="entry name" value="CELL DIVISION PROTEIN YTFB"/>
    <property type="match status" value="1"/>
</dbReference>
<keyword evidence="2" id="KW-0645">Protease</keyword>
<dbReference type="InterPro" id="IPR016047">
    <property type="entry name" value="M23ase_b-sheet_dom"/>
</dbReference>
<keyword evidence="7" id="KW-0175">Coiled coil</keyword>
<dbReference type="CDD" id="cd12797">
    <property type="entry name" value="M23_peptidase"/>
    <property type="match status" value="1"/>
</dbReference>
<organism evidence="10 11">
    <name type="scientific">Nitratireductor basaltis</name>
    <dbReference type="NCBI Taxonomy" id="472175"/>
    <lineage>
        <taxon>Bacteria</taxon>
        <taxon>Pseudomonadati</taxon>
        <taxon>Pseudomonadota</taxon>
        <taxon>Alphaproteobacteria</taxon>
        <taxon>Hyphomicrobiales</taxon>
        <taxon>Phyllobacteriaceae</taxon>
        <taxon>Nitratireductor</taxon>
    </lineage>
</organism>
<dbReference type="AlphaFoldDB" id="A0A084U6S8"/>
<accession>A0A084U6S8</accession>
<dbReference type="OrthoDB" id="9809144at2"/>
<evidence type="ECO:0000313" key="11">
    <source>
        <dbReference type="Proteomes" id="UP000053675"/>
    </source>
</evidence>
<feature type="signal peptide" evidence="8">
    <location>
        <begin position="1"/>
        <end position="32"/>
    </location>
</feature>
<evidence type="ECO:0000256" key="7">
    <source>
        <dbReference type="SAM" id="Coils"/>
    </source>
</evidence>
<dbReference type="SUPFAM" id="SSF51261">
    <property type="entry name" value="Duplicated hybrid motif"/>
    <property type="match status" value="1"/>
</dbReference>
<dbReference type="GO" id="GO:0004222">
    <property type="term" value="F:metalloendopeptidase activity"/>
    <property type="evidence" value="ECO:0007669"/>
    <property type="project" value="TreeGrafter"/>
</dbReference>
<evidence type="ECO:0000256" key="2">
    <source>
        <dbReference type="ARBA" id="ARBA00022670"/>
    </source>
</evidence>
<dbReference type="Proteomes" id="UP000053675">
    <property type="component" value="Unassembled WGS sequence"/>
</dbReference>
<dbReference type="PATRIC" id="fig|472175.3.peg.2911"/>
<dbReference type="GO" id="GO:0006508">
    <property type="term" value="P:proteolysis"/>
    <property type="evidence" value="ECO:0007669"/>
    <property type="project" value="UniProtKB-KW"/>
</dbReference>
<dbReference type="STRING" id="472175.EL18_02918"/>
<dbReference type="InterPro" id="IPR011055">
    <property type="entry name" value="Dup_hybrid_motif"/>
</dbReference>
<sequence length="429" mass="47337">MSVASFRLRSCLRPLAAGVLAVSLAWPVGLNAQTVDFLEQQRIEREQEFERVTQELEASQQRQQELAEEIDKVRDDQNAVTAALIQTAKTERKLSEDIADIETRLESLLLRREDLKTSLRARRGTLAEVLGALQRMGLNPPPAILVRPEDALASVRSAILLGAVVPELRSETEMLATDLRELSRVVASINDEQERLTAKIAAQAKEKQRLEALLEEQQRMQAEAEGQMREELEQAETLAMEADSLQALIGALQSKITSLSERMEEQRENAREGTGLKELVPFSERRGMVPLPVSGTFASRFGEDDSTGAALKGDILRTQSGAIVTSPADGTVLYAGPFRSYGQLLILDPGDDYHIVLAGMDRLNVKLGQKVLAGEPVGLMGEARLASIAAGPMEGSERELYIEFRKDGTPVDPRRWWARETPGRMGNDT</sequence>